<feature type="binding site" evidence="7">
    <location>
        <begin position="227"/>
        <end position="234"/>
    </location>
    <ligand>
        <name>ATP</name>
        <dbReference type="ChEBI" id="CHEBI:30616"/>
    </ligand>
</feature>
<feature type="region of interest" description="Disordered" evidence="10">
    <location>
        <begin position="551"/>
        <end position="627"/>
    </location>
</feature>
<keyword evidence="5 9" id="KW-0175">Coiled coil</keyword>
<evidence type="ECO:0000256" key="9">
    <source>
        <dbReference type="SAM" id="Coils"/>
    </source>
</evidence>
<evidence type="ECO:0000256" key="5">
    <source>
        <dbReference type="ARBA" id="ARBA00023054"/>
    </source>
</evidence>
<keyword evidence="12" id="KW-1185">Reference proteome</keyword>
<evidence type="ECO:0000256" key="7">
    <source>
        <dbReference type="PROSITE-ProRule" id="PRU00283"/>
    </source>
</evidence>
<evidence type="ECO:0000256" key="10">
    <source>
        <dbReference type="SAM" id="MobiDB-lite"/>
    </source>
</evidence>
<dbReference type="KEGG" id="mcha:111018872"/>
<dbReference type="GO" id="GO:0003777">
    <property type="term" value="F:microtubule motor activity"/>
    <property type="evidence" value="ECO:0007669"/>
    <property type="project" value="InterPro"/>
</dbReference>
<dbReference type="Gene3D" id="3.40.850.10">
    <property type="entry name" value="Kinesin motor domain"/>
    <property type="match status" value="1"/>
</dbReference>
<dbReference type="FunFam" id="3.40.850.10:FF:000061">
    <property type="entry name" value="Kinesin-like protein"/>
    <property type="match status" value="1"/>
</dbReference>
<accession>A0A6J1DCN9</accession>
<dbReference type="GO" id="GO:0007018">
    <property type="term" value="P:microtubule-based movement"/>
    <property type="evidence" value="ECO:0007669"/>
    <property type="project" value="InterPro"/>
</dbReference>
<evidence type="ECO:0000313" key="12">
    <source>
        <dbReference type="Proteomes" id="UP000504603"/>
    </source>
</evidence>
<dbReference type="GO" id="GO:0005874">
    <property type="term" value="C:microtubule"/>
    <property type="evidence" value="ECO:0007669"/>
    <property type="project" value="UniProtKB-KW"/>
</dbReference>
<dbReference type="PROSITE" id="PS00411">
    <property type="entry name" value="KINESIN_MOTOR_1"/>
    <property type="match status" value="1"/>
</dbReference>
<keyword evidence="3 7" id="KW-0547">Nucleotide-binding</keyword>
<evidence type="ECO:0000259" key="11">
    <source>
        <dbReference type="PROSITE" id="PS50067"/>
    </source>
</evidence>
<dbReference type="AlphaFoldDB" id="A0A6J1DCN9"/>
<protein>
    <recommendedName>
        <fullName evidence="8">Kinesin-like protein</fullName>
    </recommendedName>
</protein>
<dbReference type="InterPro" id="IPR036961">
    <property type="entry name" value="Kinesin_motor_dom_sf"/>
</dbReference>
<evidence type="ECO:0000256" key="8">
    <source>
        <dbReference type="RuleBase" id="RU000394"/>
    </source>
</evidence>
<name>A0A6J1DCN9_MOMCH</name>
<dbReference type="GO" id="GO:0005524">
    <property type="term" value="F:ATP binding"/>
    <property type="evidence" value="ECO:0007669"/>
    <property type="project" value="UniProtKB-UniRule"/>
</dbReference>
<dbReference type="Proteomes" id="UP000504603">
    <property type="component" value="Unplaced"/>
</dbReference>
<keyword evidence="4 7" id="KW-0067">ATP-binding</keyword>
<dbReference type="InterPro" id="IPR019821">
    <property type="entry name" value="Kinesin_motor_CS"/>
</dbReference>
<keyword evidence="2 8" id="KW-0493">Microtubule</keyword>
<evidence type="ECO:0000256" key="1">
    <source>
        <dbReference type="ARBA" id="ARBA00010899"/>
    </source>
</evidence>
<evidence type="ECO:0000256" key="3">
    <source>
        <dbReference type="ARBA" id="ARBA00022741"/>
    </source>
</evidence>
<feature type="coiled-coil region" evidence="9">
    <location>
        <begin position="485"/>
        <end position="547"/>
    </location>
</feature>
<evidence type="ECO:0000313" key="13">
    <source>
        <dbReference type="RefSeq" id="XP_022150821.1"/>
    </source>
</evidence>
<gene>
    <name evidence="13" type="primary">LOC111018872</name>
</gene>
<dbReference type="OrthoDB" id="3176171at2759"/>
<dbReference type="RefSeq" id="XP_022150821.1">
    <property type="nucleotide sequence ID" value="XM_022295129.1"/>
</dbReference>
<dbReference type="GO" id="GO:0008017">
    <property type="term" value="F:microtubule binding"/>
    <property type="evidence" value="ECO:0007669"/>
    <property type="project" value="InterPro"/>
</dbReference>
<reference evidence="13" key="1">
    <citation type="submission" date="2025-08" db="UniProtKB">
        <authorList>
            <consortium name="RefSeq"/>
        </authorList>
    </citation>
    <scope>IDENTIFICATION</scope>
    <source>
        <strain evidence="13">OHB3-1</strain>
    </source>
</reference>
<dbReference type="CDD" id="cd01366">
    <property type="entry name" value="KISc_C_terminal"/>
    <property type="match status" value="1"/>
</dbReference>
<dbReference type="PANTHER" id="PTHR47972">
    <property type="entry name" value="KINESIN-LIKE PROTEIN KLP-3"/>
    <property type="match status" value="1"/>
</dbReference>
<evidence type="ECO:0000256" key="6">
    <source>
        <dbReference type="ARBA" id="ARBA00023175"/>
    </source>
</evidence>
<dbReference type="PRINTS" id="PR00380">
    <property type="entry name" value="KINESINHEAVY"/>
</dbReference>
<dbReference type="PROSITE" id="PS50067">
    <property type="entry name" value="KINESIN_MOTOR_2"/>
    <property type="match status" value="1"/>
</dbReference>
<dbReference type="SUPFAM" id="SSF52540">
    <property type="entry name" value="P-loop containing nucleoside triphosphate hydrolases"/>
    <property type="match status" value="1"/>
</dbReference>
<evidence type="ECO:0000256" key="4">
    <source>
        <dbReference type="ARBA" id="ARBA00022840"/>
    </source>
</evidence>
<evidence type="ECO:0000256" key="2">
    <source>
        <dbReference type="ARBA" id="ARBA00022701"/>
    </source>
</evidence>
<proteinExistence type="inferred from homology"/>
<organism evidence="12 13">
    <name type="scientific">Momordica charantia</name>
    <name type="common">Bitter gourd</name>
    <name type="synonym">Balsam pear</name>
    <dbReference type="NCBI Taxonomy" id="3673"/>
    <lineage>
        <taxon>Eukaryota</taxon>
        <taxon>Viridiplantae</taxon>
        <taxon>Streptophyta</taxon>
        <taxon>Embryophyta</taxon>
        <taxon>Tracheophyta</taxon>
        <taxon>Spermatophyta</taxon>
        <taxon>Magnoliopsida</taxon>
        <taxon>eudicotyledons</taxon>
        <taxon>Gunneridae</taxon>
        <taxon>Pentapetalae</taxon>
        <taxon>rosids</taxon>
        <taxon>fabids</taxon>
        <taxon>Cucurbitales</taxon>
        <taxon>Cucurbitaceae</taxon>
        <taxon>Momordiceae</taxon>
        <taxon>Momordica</taxon>
    </lineage>
</organism>
<dbReference type="SMART" id="SM00129">
    <property type="entry name" value="KISc"/>
    <property type="match status" value="1"/>
</dbReference>
<keyword evidence="6 7" id="KW-0505">Motor protein</keyword>
<feature type="compositionally biased region" description="Low complexity" evidence="10">
    <location>
        <begin position="551"/>
        <end position="565"/>
    </location>
</feature>
<dbReference type="PANTHER" id="PTHR47972:SF2">
    <property type="entry name" value="KINESIN-LIKE PROTEIN KIN-14S"/>
    <property type="match status" value="1"/>
</dbReference>
<dbReference type="InterPro" id="IPR001752">
    <property type="entry name" value="Kinesin_motor_dom"/>
</dbReference>
<comment type="similarity">
    <text evidence="1">Belongs to the TRAFAC class myosin-kinesin ATPase superfamily. Kinesin family. KIN-14 subfamily.</text>
</comment>
<dbReference type="InterPro" id="IPR027417">
    <property type="entry name" value="P-loop_NTPase"/>
</dbReference>
<dbReference type="Pfam" id="PF00225">
    <property type="entry name" value="Kinesin"/>
    <property type="match status" value="1"/>
</dbReference>
<sequence length="793" mass="87871">MDDAAVEVVPELRTPVVPSCDSRPLPSISGSDIALGKSLEFADKNMESELSNDAQLASPDGAHTLPILQKVIHLGKNVENLKNEHMLLTKQVKLNINSDSFPGHEVVKSLQLLGIEHELLKKKYLEESSERKRLYNEVIELKGNIRVFCRCRPLNESEMTNGSTSVIEFDSSQENEIQVLSSDSSKKQFKFDHVFKTEDNQETVFGQAKPIVASVMDGYNVCIFAYGQTGTGKTFTMEGTPENRGVNYRTLKELFKISEERDGVMKYELYVSMLEVYNEKIRDLLADNSNPHLKKLEIKQAAEGTQEVPGLVEAQVCGTEEVWELVKSGSRARSVGSTSANELSSRSHCLLRVTVKGENLMNGQRTKSHLWLVDLAGSERVGRIDVEGERLKESQFINKSLSALGDVISALASKTAHVPYRNSKLTHLLQSSLGGDCKTLMFVQISPSAADVGETLCSLNFASRVRGIENAPARKQSDLTDLFKFKQMAEKSKHDEKEMKKLQDNVQSLQLRLTAREHICRNLQEKVRDLENQLADERKARLKQESRALATVSSASQSSAMPSFSKLAAPRNVAEKKPPLGPSKVRLPLRKITNFVPPPSPVPSKKRRVSSFTYPAPPTEGKENGPKMMTTAAANTRSLLIPRRSSIAVRPTPTTMTTVTQVFQPKRRVSIATLRPEYSHVTTPLRTSSAFNGSGAAMGPQLFAARDTRKARYSKLFSPLPEFQTAAVEATPMAAMRSSSKFMGSPPTQGGSRNGKVIALQRKPVVWSPLKLRGLKNFRRPSLIPSRPSTDFH</sequence>
<dbReference type="GeneID" id="111018872"/>
<dbReference type="InterPro" id="IPR027640">
    <property type="entry name" value="Kinesin-like_fam"/>
</dbReference>
<feature type="domain" description="Kinesin motor" evidence="11">
    <location>
        <begin position="144"/>
        <end position="468"/>
    </location>
</feature>